<feature type="transmembrane region" description="Helical" evidence="1">
    <location>
        <begin position="29"/>
        <end position="48"/>
    </location>
</feature>
<name>A0A6J5R6A1_9CAUD</name>
<evidence type="ECO:0000256" key="1">
    <source>
        <dbReference type="SAM" id="Phobius"/>
    </source>
</evidence>
<keyword evidence="1" id="KW-1133">Transmembrane helix</keyword>
<reference evidence="2" key="1">
    <citation type="submission" date="2020-05" db="EMBL/GenBank/DDBJ databases">
        <authorList>
            <person name="Chiriac C."/>
            <person name="Salcher M."/>
            <person name="Ghai R."/>
            <person name="Kavagutti S V."/>
        </authorList>
    </citation>
    <scope>NUCLEOTIDE SEQUENCE</scope>
</reference>
<gene>
    <name evidence="2" type="ORF">UFOVP1246_24</name>
</gene>
<protein>
    <submittedName>
        <fullName evidence="2">Uncharacterized protein</fullName>
    </submittedName>
</protein>
<dbReference type="EMBL" id="LR797193">
    <property type="protein sequence ID" value="CAB4193000.1"/>
    <property type="molecule type" value="Genomic_DNA"/>
</dbReference>
<evidence type="ECO:0000313" key="2">
    <source>
        <dbReference type="EMBL" id="CAB4193000.1"/>
    </source>
</evidence>
<organism evidence="2">
    <name type="scientific">uncultured Caudovirales phage</name>
    <dbReference type="NCBI Taxonomy" id="2100421"/>
    <lineage>
        <taxon>Viruses</taxon>
        <taxon>Duplodnaviria</taxon>
        <taxon>Heunggongvirae</taxon>
        <taxon>Uroviricota</taxon>
        <taxon>Caudoviricetes</taxon>
        <taxon>Peduoviridae</taxon>
        <taxon>Maltschvirus</taxon>
        <taxon>Maltschvirus maltsch</taxon>
    </lineage>
</organism>
<proteinExistence type="predicted"/>
<sequence>MTLSLLTPVTAVWVWVLRGVTGRELIATIVTLLTLLLSGAVLYGRAVADNTRH</sequence>
<keyword evidence="1" id="KW-0812">Transmembrane</keyword>
<accession>A0A6J5R6A1</accession>
<keyword evidence="1" id="KW-0472">Membrane</keyword>